<evidence type="ECO:0000313" key="2">
    <source>
        <dbReference type="Proteomes" id="UP000504724"/>
    </source>
</evidence>
<evidence type="ECO:0000313" key="1">
    <source>
        <dbReference type="EMBL" id="QKI88957.1"/>
    </source>
</evidence>
<accession>A0A7D4NQM3</accession>
<keyword evidence="2" id="KW-1185">Reference proteome</keyword>
<gene>
    <name evidence="1" type="ORF">HQN79_04915</name>
</gene>
<organism evidence="1 2">
    <name type="scientific">Thiomicrorhabdus xiamenensis</name>
    <dbReference type="NCBI Taxonomy" id="2739063"/>
    <lineage>
        <taxon>Bacteria</taxon>
        <taxon>Pseudomonadati</taxon>
        <taxon>Pseudomonadota</taxon>
        <taxon>Gammaproteobacteria</taxon>
        <taxon>Thiotrichales</taxon>
        <taxon>Piscirickettsiaceae</taxon>
        <taxon>Thiomicrorhabdus</taxon>
    </lineage>
</organism>
<name>A0A7D4NQM3_9GAMM</name>
<proteinExistence type="predicted"/>
<sequence length="1341" mass="154708">MNQTKKINRLVKIENSSVTDDEGKFVPISSILKYESIVLLGEPGSGKSHTFESLSKQESASLITASEFQIYSSTLPKEGILYIDALDETRSRLNKDQSALHNLISQVLPLDLNSFRISCRSADWFGDTDLIKFKRFFEKKGSYIVASLQDLNEEECVEILTNKFNINSTQAAEFTYECKENDSEEFIKTPLGLITLYSVVADKGCWPESKTQLYSMFTQQLLNEHSEHHKLHTVSLPSFDILTEAAGHACALMLISGNAEIQEGNTVPNIPSLTELGELDTGILQALITTKLFKSVLPNLFTYFHRTVAEFLAGKWLADKLNKKELSRNRVLSLILVDGQTPTELRGLVAWLTTFIVDNRELIKSDPLGVLMYGDPKSLNTDSKREILNGLTGLSKQNPYFRANNWSTSYLKGLSTQELVVDFEKILQSSENHHLRSVVYDVLKEGAFFPELEPTLRNVISNVNSPERMSAINAMHLSLSNYQKAQEIYQILSKNRLNSSSITLRIEFLNRYYHYGFKPKDLVGAVNDYIEHCNDETIGYFYCLDEVVSDDELNIILNLISSLPFTIKDDYDRHQYFEVHRFYSRLLARRLEKVAPLNEIQFLYWFRALAKLRGGAYVRENDDSPLLNLLKDKVDLLFSTYSKGMNSLEGKQNGDILVEFDYSFDGYFNYSLPPVLKLDYYLSKLRHGHLNPYSSVFEFYYRAALGISTSDKCYLAEFETLCDLATTNRRIEELRIKYTFDSIKYRLKDSLRRINSEAKKFETKQENIKSFELHQNEIRLGRHSEWLNYLGRIYGGMVTDITDLDFFFRTYLNGQFDQNIAITGFSNLFKEYSVYVYNQLITEVGNNRFHSQFYGFMASINIDWESKKSFSDYPEEQLKTILALAILYRGNPESRFHPKDWHNAILEKNPDLTFQVYNDIITAQLQNNKPQTFYISELLTLENLISQNIHSIFRLLSKYQNQLSIHDINTILVLLIKYYEPKKDLINLALSSLVSFSANINVRPVWYSLLIFLDFPSPPSCVRKHIRKSKAYVWAFIELYKNIRSKIPSLIKNSELQKYAIYLVGESFDNVSHPTGGWSGDKNPWDASSFCRDVISELASDTDPNIENIFNQLIEASKLMSYGDYLKYSLTQHLSYVVESKFKQPSLPETINVLENKSPQNIQDLLAFTIDVFINLKAELKGGSTDTYKAFWNEDRYSRITSPKAEESCRDRLIDLMTPYYTPHNLRVEPEGHMHNDKRADINILSSDMKLPIEIKRQQHNDLWTACYNQLDRLYTIHPESQGHGIYLVFWFGDTNKYRIPKPPQKDIVITSAELLEEELTKIQSSTDNHRLKTVMIDVTG</sequence>
<dbReference type="RefSeq" id="WP_173284628.1">
    <property type="nucleotide sequence ID" value="NZ_CP054020.1"/>
</dbReference>
<reference evidence="1 2" key="1">
    <citation type="submission" date="2020-05" db="EMBL/GenBank/DDBJ databases">
        <title>Thiomicrorhabdus sediminis sp.nov. and Thiomicrorhabdus xiamenensis sp.nov., novel sulfur-oxidizing bacteria isolated from coastal sediment.</title>
        <authorList>
            <person name="Liu X."/>
        </authorList>
    </citation>
    <scope>NUCLEOTIDE SEQUENCE [LARGE SCALE GENOMIC DNA]</scope>
    <source>
        <strain evidence="1 2">G2</strain>
    </source>
</reference>
<dbReference type="KEGG" id="txa:HQN79_04915"/>
<dbReference type="Proteomes" id="UP000504724">
    <property type="component" value="Chromosome"/>
</dbReference>
<dbReference type="EMBL" id="CP054020">
    <property type="protein sequence ID" value="QKI88957.1"/>
    <property type="molecule type" value="Genomic_DNA"/>
</dbReference>
<protein>
    <submittedName>
        <fullName evidence="1">Uncharacterized protein</fullName>
    </submittedName>
</protein>